<protein>
    <submittedName>
        <fullName evidence="5">Putative deoxyribonuclease YabD</fullName>
        <ecNumber evidence="5">3.1.21.-</ecNumber>
    </submittedName>
</protein>
<dbReference type="InterPro" id="IPR001130">
    <property type="entry name" value="TatD-like"/>
</dbReference>
<feature type="binding site" evidence="4">
    <location>
        <position position="136"/>
    </location>
    <ligand>
        <name>a divalent metal cation</name>
        <dbReference type="ChEBI" id="CHEBI:60240"/>
        <label>2</label>
    </ligand>
</feature>
<dbReference type="GO" id="GO:0016788">
    <property type="term" value="F:hydrolase activity, acting on ester bonds"/>
    <property type="evidence" value="ECO:0007669"/>
    <property type="project" value="InterPro"/>
</dbReference>
<dbReference type="GO" id="GO:0046872">
    <property type="term" value="F:metal ion binding"/>
    <property type="evidence" value="ECO:0007669"/>
    <property type="project" value="UniProtKB-KW"/>
</dbReference>
<evidence type="ECO:0000256" key="1">
    <source>
        <dbReference type="ARBA" id="ARBA00009275"/>
    </source>
</evidence>
<feature type="binding site" evidence="4">
    <location>
        <position position="214"/>
    </location>
    <ligand>
        <name>a divalent metal cation</name>
        <dbReference type="ChEBI" id="CHEBI:60240"/>
        <label>1</label>
    </ligand>
</feature>
<evidence type="ECO:0000256" key="4">
    <source>
        <dbReference type="PIRSR" id="PIRSR005902-1"/>
    </source>
</evidence>
<dbReference type="FunFam" id="3.20.20.140:FF:000005">
    <property type="entry name" value="TatD family hydrolase"/>
    <property type="match status" value="1"/>
</dbReference>
<dbReference type="GO" id="GO:0005829">
    <property type="term" value="C:cytosol"/>
    <property type="evidence" value="ECO:0007669"/>
    <property type="project" value="TreeGrafter"/>
</dbReference>
<dbReference type="RefSeq" id="WP_052236499.1">
    <property type="nucleotide sequence ID" value="NZ_JSAN01000133.1"/>
</dbReference>
<feature type="binding site" evidence="4">
    <location>
        <position position="16"/>
    </location>
    <ligand>
        <name>a divalent metal cation</name>
        <dbReference type="ChEBI" id="CHEBI:60240"/>
        <label>1</label>
    </ligand>
</feature>
<dbReference type="InterPro" id="IPR018228">
    <property type="entry name" value="DNase_TatD-rel_CS"/>
</dbReference>
<comment type="similarity">
    <text evidence="1">Belongs to the metallo-dependent hydrolases superfamily. TatD-type hydrolase family.</text>
</comment>
<comment type="caution">
    <text evidence="5">The sequence shown here is derived from an EMBL/GenBank/DDBJ whole genome shotgun (WGS) entry which is preliminary data.</text>
</comment>
<keyword evidence="2 4" id="KW-0479">Metal-binding</keyword>
<evidence type="ECO:0000313" key="6">
    <source>
        <dbReference type="Proteomes" id="UP000031465"/>
    </source>
</evidence>
<dbReference type="NCBIfam" id="TIGR00010">
    <property type="entry name" value="YchF/TatD family DNA exonuclease"/>
    <property type="match status" value="1"/>
</dbReference>
<keyword evidence="3 5" id="KW-0378">Hydrolase</keyword>
<feature type="binding site" evidence="4">
    <location>
        <position position="100"/>
    </location>
    <ligand>
        <name>a divalent metal cation</name>
        <dbReference type="ChEBI" id="CHEBI:60240"/>
        <label>1</label>
    </ligand>
</feature>
<dbReference type="Gene3D" id="3.20.20.140">
    <property type="entry name" value="Metal-dependent hydrolases"/>
    <property type="match status" value="1"/>
</dbReference>
<dbReference type="Pfam" id="PF01026">
    <property type="entry name" value="TatD_DNase"/>
    <property type="match status" value="1"/>
</dbReference>
<dbReference type="EMBL" id="JSAN01000133">
    <property type="protein sequence ID" value="KIC70854.1"/>
    <property type="molecule type" value="Genomic_DNA"/>
</dbReference>
<dbReference type="AlphaFoldDB" id="A0A0C1GZ41"/>
<dbReference type="PROSITE" id="PS01091">
    <property type="entry name" value="TATD_3"/>
    <property type="match status" value="1"/>
</dbReference>
<evidence type="ECO:0000256" key="2">
    <source>
        <dbReference type="ARBA" id="ARBA00022723"/>
    </source>
</evidence>
<evidence type="ECO:0000256" key="3">
    <source>
        <dbReference type="ARBA" id="ARBA00022801"/>
    </source>
</evidence>
<accession>A0A0C1GZ41</accession>
<feature type="binding site" evidence="4">
    <location>
        <position position="164"/>
    </location>
    <ligand>
        <name>a divalent metal cation</name>
        <dbReference type="ChEBI" id="CHEBI:60240"/>
        <label>2</label>
    </ligand>
</feature>
<dbReference type="PANTHER" id="PTHR46124">
    <property type="entry name" value="D-AMINOACYL-TRNA DEACYLASE"/>
    <property type="match status" value="1"/>
</dbReference>
<reference evidence="5 6" key="1">
    <citation type="journal article" date="2014" name="Mol. Biol. Evol.">
        <title>Massive expansion of Ubiquitination-related gene families within the Chlamydiae.</title>
        <authorList>
            <person name="Domman D."/>
            <person name="Collingro A."/>
            <person name="Lagkouvardos I."/>
            <person name="Gehre L."/>
            <person name="Weinmaier T."/>
            <person name="Rattei T."/>
            <person name="Subtil A."/>
            <person name="Horn M."/>
        </authorList>
    </citation>
    <scope>NUCLEOTIDE SEQUENCE [LARGE SCALE GENOMIC DNA]</scope>
    <source>
        <strain evidence="5 6">EI2</strain>
    </source>
</reference>
<dbReference type="GO" id="GO:0004536">
    <property type="term" value="F:DNA nuclease activity"/>
    <property type="evidence" value="ECO:0007669"/>
    <property type="project" value="InterPro"/>
</dbReference>
<dbReference type="PATRIC" id="fig|362787.3.peg.1921"/>
<dbReference type="CDD" id="cd01310">
    <property type="entry name" value="TatD_DNAse"/>
    <property type="match status" value="1"/>
</dbReference>
<dbReference type="InterPro" id="IPR015991">
    <property type="entry name" value="TatD/YcfH-like"/>
</dbReference>
<organism evidence="5 6">
    <name type="scientific">Candidatus Protochlamydia amoebophila</name>
    <dbReference type="NCBI Taxonomy" id="362787"/>
    <lineage>
        <taxon>Bacteria</taxon>
        <taxon>Pseudomonadati</taxon>
        <taxon>Chlamydiota</taxon>
        <taxon>Chlamydiia</taxon>
        <taxon>Parachlamydiales</taxon>
        <taxon>Parachlamydiaceae</taxon>
        <taxon>Candidatus Protochlamydia</taxon>
    </lineage>
</organism>
<dbReference type="Proteomes" id="UP000031465">
    <property type="component" value="Unassembled WGS sequence"/>
</dbReference>
<feature type="binding site" evidence="4">
    <location>
        <position position="14"/>
    </location>
    <ligand>
        <name>a divalent metal cation</name>
        <dbReference type="ChEBI" id="CHEBI:60240"/>
        <label>1</label>
    </ligand>
</feature>
<evidence type="ECO:0000313" key="5">
    <source>
        <dbReference type="EMBL" id="KIC70854.1"/>
    </source>
</evidence>
<sequence>MDRMSYSLSFIDSHAHLTSPPVYEQIDVLLERAQKEHVHQIVNICTDPESLKKGIELSKKYPWIYQTAATPPNNVQKEGEAAFETIADYARKGYLKAIGETGLDYYYDYSSKEIQKDFFHRYLHLALECRLPVVIHCREAFADFFEIIDAEYRIDCRHAPGVLHCFTGTIAEAEEVIKRGWMLSLSGIVTFKKSFELQQVAKEVPLSQLLIETDTPYLAPQKYRGRSNEPSYIIETARLIASLKGISLEEVAHTTSENARCLFRI</sequence>
<dbReference type="SUPFAM" id="SSF51556">
    <property type="entry name" value="Metallo-dependent hydrolases"/>
    <property type="match status" value="1"/>
</dbReference>
<gene>
    <name evidence="5" type="primary">yabD</name>
    <name evidence="5" type="ORF">DB44_FL00140</name>
</gene>
<dbReference type="EC" id="3.1.21.-" evidence="5"/>
<proteinExistence type="inferred from homology"/>
<dbReference type="PIRSF" id="PIRSF005902">
    <property type="entry name" value="DNase_TatD"/>
    <property type="match status" value="1"/>
</dbReference>
<dbReference type="PANTHER" id="PTHR46124:SF2">
    <property type="entry name" value="D-AMINOACYL-TRNA DEACYLASE"/>
    <property type="match status" value="1"/>
</dbReference>
<name>A0A0C1GZ41_9BACT</name>
<dbReference type="InterPro" id="IPR032466">
    <property type="entry name" value="Metal_Hydrolase"/>
</dbReference>